<dbReference type="InterPro" id="IPR046357">
    <property type="entry name" value="PPIase_dom_sf"/>
</dbReference>
<sequence>MKLKEITLFVLCLTLGFISCKKDDDSETLTIEIRDRAEQQLADMESLNDYLATHYYNSDEIASLSNPGIKDLVFFKLEEGETVPVGSTLLKDAPGLEKKSVTYAETEYEFYVLTINQGGGSDTPTFADNVNVVYEGFTLDDAVFDSAVNPVTFDLTSLIPAWRKVLPQSFYTAESYVESGDGTVEYVNKGVGVMFIPSGLAYFYNASTGIDAYSPLIYKFELLKTSQNDHDGDGVPTYLEDLNGNGELTDDNTDGDTDNFGNPINNYLDPDDDGDGIFTINEDINNDGDPTNDDSNGNGIPNYLDKTDKIRKS</sequence>
<reference evidence="3" key="1">
    <citation type="journal article" date="2019" name="Int. J. Syst. Evol. Microbiol.">
        <title>The Global Catalogue of Microorganisms (GCM) 10K type strain sequencing project: providing services to taxonomists for standard genome sequencing and annotation.</title>
        <authorList>
            <consortium name="The Broad Institute Genomics Platform"/>
            <consortium name="The Broad Institute Genome Sequencing Center for Infectious Disease"/>
            <person name="Wu L."/>
            <person name="Ma J."/>
        </authorList>
    </citation>
    <scope>NUCLEOTIDE SEQUENCE [LARGE SCALE GENOMIC DNA]</scope>
    <source>
        <strain evidence="3">CCUG 60529</strain>
    </source>
</reference>
<evidence type="ECO:0000256" key="1">
    <source>
        <dbReference type="SAM" id="MobiDB-lite"/>
    </source>
</evidence>
<proteinExistence type="predicted"/>
<feature type="region of interest" description="Disordered" evidence="1">
    <location>
        <begin position="243"/>
        <end position="313"/>
    </location>
</feature>
<organism evidence="2 3">
    <name type="scientific">Mariniflexile aquimaris</name>
    <dbReference type="NCBI Taxonomy" id="881009"/>
    <lineage>
        <taxon>Bacteria</taxon>
        <taxon>Pseudomonadati</taxon>
        <taxon>Bacteroidota</taxon>
        <taxon>Flavobacteriia</taxon>
        <taxon>Flavobacteriales</taxon>
        <taxon>Flavobacteriaceae</taxon>
        <taxon>Mariniflexile</taxon>
    </lineage>
</organism>
<dbReference type="PROSITE" id="PS51257">
    <property type="entry name" value="PROKAR_LIPOPROTEIN"/>
    <property type="match status" value="1"/>
</dbReference>
<feature type="compositionally biased region" description="Acidic residues" evidence="1">
    <location>
        <begin position="248"/>
        <end position="257"/>
    </location>
</feature>
<keyword evidence="3" id="KW-1185">Reference proteome</keyword>
<evidence type="ECO:0000313" key="2">
    <source>
        <dbReference type="EMBL" id="MFD0837426.1"/>
    </source>
</evidence>
<gene>
    <name evidence="2" type="ORF">ACFQ0I_16730</name>
</gene>
<dbReference type="Gene3D" id="3.10.50.40">
    <property type="match status" value="1"/>
</dbReference>
<comment type="caution">
    <text evidence="2">The sequence shown here is derived from an EMBL/GenBank/DDBJ whole genome shotgun (WGS) entry which is preliminary data.</text>
</comment>
<dbReference type="EC" id="5.2.1.8" evidence="2"/>
<dbReference type="Proteomes" id="UP001597011">
    <property type="component" value="Unassembled WGS sequence"/>
</dbReference>
<evidence type="ECO:0000313" key="3">
    <source>
        <dbReference type="Proteomes" id="UP001597011"/>
    </source>
</evidence>
<dbReference type="GO" id="GO:0003755">
    <property type="term" value="F:peptidyl-prolyl cis-trans isomerase activity"/>
    <property type="evidence" value="ECO:0007669"/>
    <property type="project" value="UniProtKB-EC"/>
</dbReference>
<keyword evidence="2" id="KW-0413">Isomerase</keyword>
<dbReference type="RefSeq" id="WP_379944128.1">
    <property type="nucleotide sequence ID" value="NZ_JBHTIB010000037.1"/>
</dbReference>
<dbReference type="EMBL" id="JBHTIB010000037">
    <property type="protein sequence ID" value="MFD0837426.1"/>
    <property type="molecule type" value="Genomic_DNA"/>
</dbReference>
<accession>A0ABW3BYN9</accession>
<name>A0ABW3BYN9_9FLAO</name>
<protein>
    <submittedName>
        <fullName evidence="2">FKBP-type peptidyl-prolyl cis-trans isomerase</fullName>
        <ecNumber evidence="2">5.2.1.8</ecNumber>
    </submittedName>
</protein>
<dbReference type="SUPFAM" id="SSF54534">
    <property type="entry name" value="FKBP-like"/>
    <property type="match status" value="1"/>
</dbReference>